<dbReference type="STRING" id="299123.ENSLSDP00000012175"/>
<comment type="caution">
    <text evidence="2">The sequence shown here is derived from an EMBL/GenBank/DDBJ whole genome shotgun (WGS) entry which is preliminary data.</text>
</comment>
<organism evidence="2 3">
    <name type="scientific">Lonchura striata</name>
    <name type="common">white-rumped munia</name>
    <dbReference type="NCBI Taxonomy" id="40157"/>
    <lineage>
        <taxon>Eukaryota</taxon>
        <taxon>Metazoa</taxon>
        <taxon>Chordata</taxon>
        <taxon>Craniata</taxon>
        <taxon>Vertebrata</taxon>
        <taxon>Euteleostomi</taxon>
        <taxon>Archelosauria</taxon>
        <taxon>Archosauria</taxon>
        <taxon>Dinosauria</taxon>
        <taxon>Saurischia</taxon>
        <taxon>Theropoda</taxon>
        <taxon>Coelurosauria</taxon>
        <taxon>Aves</taxon>
        <taxon>Neognathae</taxon>
        <taxon>Neoaves</taxon>
        <taxon>Telluraves</taxon>
        <taxon>Australaves</taxon>
        <taxon>Passeriformes</taxon>
        <taxon>Passeroidea</taxon>
        <taxon>Estrildidae</taxon>
        <taxon>Estrildinae</taxon>
        <taxon>Lonchura</taxon>
    </lineage>
</organism>
<gene>
    <name evidence="2" type="primary">PRRG4</name>
    <name evidence="2" type="ORF">RLOC_00014904</name>
</gene>
<dbReference type="Proteomes" id="UP000197619">
    <property type="component" value="Unassembled WGS sequence"/>
</dbReference>
<reference evidence="2 3" key="1">
    <citation type="submission" date="2017-05" db="EMBL/GenBank/DDBJ databases">
        <title>Genome of assembly of the Bengalese finch, Lonchura striata domestica.</title>
        <authorList>
            <person name="Colquitt B.M."/>
            <person name="Brainard M.S."/>
        </authorList>
    </citation>
    <scope>NUCLEOTIDE SEQUENCE [LARGE SCALE GENOMIC DNA]</scope>
    <source>
        <strain evidence="2">White83orange57</strain>
    </source>
</reference>
<evidence type="ECO:0000313" key="2">
    <source>
        <dbReference type="EMBL" id="OWK56518.1"/>
    </source>
</evidence>
<keyword evidence="3" id="KW-1185">Reference proteome</keyword>
<dbReference type="EMBL" id="MUZQ01000155">
    <property type="protein sequence ID" value="OWK56518.1"/>
    <property type="molecule type" value="Genomic_DNA"/>
</dbReference>
<dbReference type="AlphaFoldDB" id="A0A218USC6"/>
<keyword evidence="1" id="KW-0472">Membrane</keyword>
<keyword evidence="1" id="KW-1133">Transmembrane helix</keyword>
<evidence type="ECO:0000256" key="1">
    <source>
        <dbReference type="SAM" id="Phobius"/>
    </source>
</evidence>
<name>A0A218USC6_9PASE</name>
<sequence length="151" mass="16717">MDFWKDYSTKGPIIKIDGKNIMKITNVFSPGDEALQKINVTGLLISLVAAGILLVIIALIIFYCCKSRCKSRQPPEHLAYVRSRRRNSASIFRRHEEFSLSPVPLGAEDSGLPTYEQAVTAAGQHSVPPPPYPGPPRHARFFQKSMSLPGP</sequence>
<accession>A0A218USC6</accession>
<evidence type="ECO:0000313" key="3">
    <source>
        <dbReference type="Proteomes" id="UP000197619"/>
    </source>
</evidence>
<feature type="transmembrane region" description="Helical" evidence="1">
    <location>
        <begin position="43"/>
        <end position="65"/>
    </location>
</feature>
<proteinExistence type="predicted"/>
<protein>
    <submittedName>
        <fullName evidence="2">Transmembrane gamma-carboxyglutamic acid protein 4</fullName>
    </submittedName>
</protein>
<keyword evidence="1 2" id="KW-0812">Transmembrane</keyword>